<dbReference type="InterPro" id="IPR015422">
    <property type="entry name" value="PyrdxlP-dep_Trfase_small"/>
</dbReference>
<accession>A0A9D1EM28</accession>
<feature type="domain" description="Aminotransferase class I/classII large" evidence="9">
    <location>
        <begin position="25"/>
        <end position="348"/>
    </location>
</feature>
<evidence type="ECO:0000256" key="2">
    <source>
        <dbReference type="ARBA" id="ARBA00005011"/>
    </source>
</evidence>
<reference evidence="10" key="2">
    <citation type="journal article" date="2021" name="PeerJ">
        <title>Extensive microbial diversity within the chicken gut microbiome revealed by metagenomics and culture.</title>
        <authorList>
            <person name="Gilroy R."/>
            <person name="Ravi A."/>
            <person name="Getino M."/>
            <person name="Pursley I."/>
            <person name="Horton D.L."/>
            <person name="Alikhan N.F."/>
            <person name="Baker D."/>
            <person name="Gharbi K."/>
            <person name="Hall N."/>
            <person name="Watson M."/>
            <person name="Adriaenssens E.M."/>
            <person name="Foster-Nyarko E."/>
            <person name="Jarju S."/>
            <person name="Secka A."/>
            <person name="Antonio M."/>
            <person name="Oren A."/>
            <person name="Chaudhuri R.R."/>
            <person name="La Ragione R."/>
            <person name="Hildebrand F."/>
            <person name="Pallen M.J."/>
        </authorList>
    </citation>
    <scope>NUCLEOTIDE SEQUENCE</scope>
    <source>
        <strain evidence="10">CHK157-1446</strain>
    </source>
</reference>
<dbReference type="InterPro" id="IPR015421">
    <property type="entry name" value="PyrdxlP-dep_Trfase_major"/>
</dbReference>
<dbReference type="GO" id="GO:0030170">
    <property type="term" value="F:pyridoxal phosphate binding"/>
    <property type="evidence" value="ECO:0007669"/>
    <property type="project" value="InterPro"/>
</dbReference>
<dbReference type="InterPro" id="IPR005861">
    <property type="entry name" value="HisP_aminotrans"/>
</dbReference>
<dbReference type="GO" id="GO:0000105">
    <property type="term" value="P:L-histidine biosynthetic process"/>
    <property type="evidence" value="ECO:0007669"/>
    <property type="project" value="UniProtKB-UniRule"/>
</dbReference>
<reference evidence="10" key="1">
    <citation type="submission" date="2020-10" db="EMBL/GenBank/DDBJ databases">
        <authorList>
            <person name="Gilroy R."/>
        </authorList>
    </citation>
    <scope>NUCLEOTIDE SEQUENCE</scope>
    <source>
        <strain evidence="10">CHK157-1446</strain>
    </source>
</reference>
<comment type="pathway">
    <text evidence="2 8">Amino-acid biosynthesis; L-histidine biosynthesis; L-histidine from 5-phospho-alpha-D-ribose 1-diphosphate: step 7/9.</text>
</comment>
<comment type="cofactor">
    <cofactor evidence="1 8">
        <name>pyridoxal 5'-phosphate</name>
        <dbReference type="ChEBI" id="CHEBI:597326"/>
    </cofactor>
</comment>
<name>A0A9D1EM28_9FIRM</name>
<keyword evidence="5 8" id="KW-0808">Transferase</keyword>
<keyword evidence="4 8" id="KW-0032">Aminotransferase</keyword>
<dbReference type="EMBL" id="DVIR01000006">
    <property type="protein sequence ID" value="HIS23931.1"/>
    <property type="molecule type" value="Genomic_DNA"/>
</dbReference>
<proteinExistence type="inferred from homology"/>
<evidence type="ECO:0000256" key="5">
    <source>
        <dbReference type="ARBA" id="ARBA00022679"/>
    </source>
</evidence>
<comment type="catalytic activity">
    <reaction evidence="7 8">
        <text>L-histidinol phosphate + 2-oxoglutarate = 3-(imidazol-4-yl)-2-oxopropyl phosphate + L-glutamate</text>
        <dbReference type="Rhea" id="RHEA:23744"/>
        <dbReference type="ChEBI" id="CHEBI:16810"/>
        <dbReference type="ChEBI" id="CHEBI:29985"/>
        <dbReference type="ChEBI" id="CHEBI:57766"/>
        <dbReference type="ChEBI" id="CHEBI:57980"/>
        <dbReference type="EC" id="2.6.1.9"/>
    </reaction>
</comment>
<comment type="similarity">
    <text evidence="8">Belongs to the class-II pyridoxal-phosphate-dependent aminotransferase family. Histidinol-phosphate aminotransferase subfamily.</text>
</comment>
<dbReference type="InterPro" id="IPR001917">
    <property type="entry name" value="Aminotrans_II_pyridoxalP_BS"/>
</dbReference>
<evidence type="ECO:0000313" key="11">
    <source>
        <dbReference type="Proteomes" id="UP000823982"/>
    </source>
</evidence>
<protein>
    <recommendedName>
        <fullName evidence="8">Histidinol-phosphate aminotransferase</fullName>
        <ecNumber evidence="8">2.6.1.9</ecNumber>
    </recommendedName>
    <alternativeName>
        <fullName evidence="8">Imidazole acetol-phosphate transaminase</fullName>
    </alternativeName>
</protein>
<dbReference type="InterPro" id="IPR050106">
    <property type="entry name" value="HistidinolP_aminotransfase"/>
</dbReference>
<dbReference type="Gene3D" id="3.40.640.10">
    <property type="entry name" value="Type I PLP-dependent aspartate aminotransferase-like (Major domain)"/>
    <property type="match status" value="1"/>
</dbReference>
<dbReference type="SUPFAM" id="SSF53383">
    <property type="entry name" value="PLP-dependent transferases"/>
    <property type="match status" value="1"/>
</dbReference>
<keyword evidence="6 8" id="KW-0663">Pyridoxal phosphate</keyword>
<sequence length="353" mass="39173">MSRFLVSKYQDLTEYTPGEQPRDKKYIKLNTNESPYPPSKGVLEAVNASQAALLRLYPDPTCLNLKEKLAGLYGLKRENIFVSNSSDDVLNHAFTAFASDEKTACFADITYGFYKVFAKLHGTKTAVFPLKSDFSIDPHDYMGIKDSLIVIANPNAPTGMALSPDAIKEICLKSPDCAVIVDEAYVDFGAESCVGLIGELDNLIVCRTYSKSMSMAGARLGFAMASAGLISDLEKIKYSTNPYAVNRITLAAGEAAIDDIDYYRENCRKIIKTRDATAQKLKEMGFEMTDSKANFLFVKTDRMSGKLIFERLREKGILVRRFDEPRISDYLRITVGTPEEMDALADALKDILA</sequence>
<dbReference type="Proteomes" id="UP000823982">
    <property type="component" value="Unassembled WGS sequence"/>
</dbReference>
<feature type="modified residue" description="N6-(pyridoxal phosphate)lysine" evidence="8">
    <location>
        <position position="211"/>
    </location>
</feature>
<keyword evidence="8" id="KW-0028">Amino-acid biosynthesis</keyword>
<comment type="subunit">
    <text evidence="3 8">Homodimer.</text>
</comment>
<evidence type="ECO:0000256" key="8">
    <source>
        <dbReference type="HAMAP-Rule" id="MF_01023"/>
    </source>
</evidence>
<gene>
    <name evidence="8" type="primary">hisC</name>
    <name evidence="10" type="ORF">IAD01_00780</name>
</gene>
<dbReference type="CDD" id="cd00609">
    <property type="entry name" value="AAT_like"/>
    <property type="match status" value="1"/>
</dbReference>
<keyword evidence="8" id="KW-0368">Histidine biosynthesis</keyword>
<dbReference type="EC" id="2.6.1.9" evidence="8"/>
<dbReference type="AlphaFoldDB" id="A0A9D1EM28"/>
<evidence type="ECO:0000256" key="6">
    <source>
        <dbReference type="ARBA" id="ARBA00022898"/>
    </source>
</evidence>
<dbReference type="Gene3D" id="3.90.1150.10">
    <property type="entry name" value="Aspartate Aminotransferase, domain 1"/>
    <property type="match status" value="1"/>
</dbReference>
<evidence type="ECO:0000313" key="10">
    <source>
        <dbReference type="EMBL" id="HIS23931.1"/>
    </source>
</evidence>
<comment type="caution">
    <text evidence="10">The sequence shown here is derived from an EMBL/GenBank/DDBJ whole genome shotgun (WGS) entry which is preliminary data.</text>
</comment>
<dbReference type="GO" id="GO:0004400">
    <property type="term" value="F:histidinol-phosphate transaminase activity"/>
    <property type="evidence" value="ECO:0007669"/>
    <property type="project" value="UniProtKB-UniRule"/>
</dbReference>
<evidence type="ECO:0000256" key="7">
    <source>
        <dbReference type="ARBA" id="ARBA00047481"/>
    </source>
</evidence>
<dbReference type="PROSITE" id="PS00599">
    <property type="entry name" value="AA_TRANSFER_CLASS_2"/>
    <property type="match status" value="1"/>
</dbReference>
<evidence type="ECO:0000256" key="3">
    <source>
        <dbReference type="ARBA" id="ARBA00011738"/>
    </source>
</evidence>
<organism evidence="10 11">
    <name type="scientific">Candidatus Faeciplasma gallinarum</name>
    <dbReference type="NCBI Taxonomy" id="2840799"/>
    <lineage>
        <taxon>Bacteria</taxon>
        <taxon>Bacillati</taxon>
        <taxon>Bacillota</taxon>
        <taxon>Clostridia</taxon>
        <taxon>Eubacteriales</taxon>
        <taxon>Oscillospiraceae</taxon>
        <taxon>Oscillospiraceae incertae sedis</taxon>
        <taxon>Candidatus Faeciplasma</taxon>
    </lineage>
</organism>
<dbReference type="InterPro" id="IPR015424">
    <property type="entry name" value="PyrdxlP-dep_Trfase"/>
</dbReference>
<evidence type="ECO:0000259" key="9">
    <source>
        <dbReference type="Pfam" id="PF00155"/>
    </source>
</evidence>
<dbReference type="NCBIfam" id="TIGR01141">
    <property type="entry name" value="hisC"/>
    <property type="match status" value="1"/>
</dbReference>
<dbReference type="PANTHER" id="PTHR43643">
    <property type="entry name" value="HISTIDINOL-PHOSPHATE AMINOTRANSFERASE 2"/>
    <property type="match status" value="1"/>
</dbReference>
<evidence type="ECO:0000256" key="1">
    <source>
        <dbReference type="ARBA" id="ARBA00001933"/>
    </source>
</evidence>
<dbReference type="HAMAP" id="MF_01023">
    <property type="entry name" value="HisC_aminotrans_2"/>
    <property type="match status" value="1"/>
</dbReference>
<evidence type="ECO:0000256" key="4">
    <source>
        <dbReference type="ARBA" id="ARBA00022576"/>
    </source>
</evidence>
<dbReference type="Pfam" id="PF00155">
    <property type="entry name" value="Aminotran_1_2"/>
    <property type="match status" value="1"/>
</dbReference>
<dbReference type="InterPro" id="IPR004839">
    <property type="entry name" value="Aminotransferase_I/II_large"/>
</dbReference>
<dbReference type="PANTHER" id="PTHR43643:SF3">
    <property type="entry name" value="HISTIDINOL-PHOSPHATE AMINOTRANSFERASE"/>
    <property type="match status" value="1"/>
</dbReference>